<feature type="domain" description="N-acetyltransferase" evidence="1">
    <location>
        <begin position="15"/>
        <end position="146"/>
    </location>
</feature>
<dbReference type="Pfam" id="PF00583">
    <property type="entry name" value="Acetyltransf_1"/>
    <property type="match status" value="1"/>
</dbReference>
<dbReference type="CDD" id="cd04301">
    <property type="entry name" value="NAT_SF"/>
    <property type="match status" value="1"/>
</dbReference>
<dbReference type="PROSITE" id="PS51186">
    <property type="entry name" value="GNAT"/>
    <property type="match status" value="1"/>
</dbReference>
<dbReference type="EMBL" id="CP094348">
    <property type="protein sequence ID" value="UOB20979.1"/>
    <property type="molecule type" value="Genomic_DNA"/>
</dbReference>
<dbReference type="RefSeq" id="WP_243366298.1">
    <property type="nucleotide sequence ID" value="NZ_CP094348.1"/>
</dbReference>
<proteinExistence type="predicted"/>
<keyword evidence="3" id="KW-1185">Reference proteome</keyword>
<evidence type="ECO:0000313" key="2">
    <source>
        <dbReference type="EMBL" id="UOB20979.1"/>
    </source>
</evidence>
<dbReference type="InterPro" id="IPR000182">
    <property type="entry name" value="GNAT_dom"/>
</dbReference>
<reference evidence="2" key="1">
    <citation type="submission" date="2022-03" db="EMBL/GenBank/DDBJ databases">
        <authorList>
            <person name="Vrbovska V."/>
            <person name="Kovarovic V."/>
            <person name="Botka T."/>
            <person name="Pantucek R."/>
        </authorList>
    </citation>
    <scope>NUCLEOTIDE SEQUENCE</scope>
    <source>
        <strain evidence="2">CCM 2609</strain>
    </source>
</reference>
<protein>
    <submittedName>
        <fullName evidence="2">GNAT family N-acetyltransferase</fullName>
    </submittedName>
</protein>
<name>A0ABY3ZX98_9STAP</name>
<evidence type="ECO:0000259" key="1">
    <source>
        <dbReference type="PROSITE" id="PS51186"/>
    </source>
</evidence>
<gene>
    <name evidence="2" type="ORF">MRZ06_02545</name>
</gene>
<sequence>MHEIFYDNPLIETIARIHEHIPKSFDSSYKTSQLDVALRTESIRLLMQHNKDRIFIIEESELIAFIWFNMSEKTHIKSLYVSQGYRKRGIAVQLKQFVEQLSLQNGIHYIYGDVHEKNKSMRYVNEKLGYKSNNNRMYKILEVPND</sequence>
<dbReference type="Gene3D" id="3.40.630.30">
    <property type="match status" value="1"/>
</dbReference>
<organism evidence="2 3">
    <name type="scientific">Macrococcus armenti</name>
    <dbReference type="NCBI Taxonomy" id="2875764"/>
    <lineage>
        <taxon>Bacteria</taxon>
        <taxon>Bacillati</taxon>
        <taxon>Bacillota</taxon>
        <taxon>Bacilli</taxon>
        <taxon>Bacillales</taxon>
        <taxon>Staphylococcaceae</taxon>
        <taxon>Macrococcus</taxon>
    </lineage>
</organism>
<reference evidence="2" key="2">
    <citation type="submission" date="2022-04" db="EMBL/GenBank/DDBJ databases">
        <title>Antimicrobial genetic elements in methicillin-resistant Macrococcus armenti.</title>
        <authorList>
            <person name="Keller J.E."/>
            <person name="Schwendener S."/>
            <person name="Pantucek R."/>
            <person name="Perreten V."/>
        </authorList>
    </citation>
    <scope>NUCLEOTIDE SEQUENCE</scope>
    <source>
        <strain evidence="2">CCM 2609</strain>
    </source>
</reference>
<dbReference type="Proteomes" id="UP000830343">
    <property type="component" value="Chromosome"/>
</dbReference>
<dbReference type="InterPro" id="IPR016181">
    <property type="entry name" value="Acyl_CoA_acyltransferase"/>
</dbReference>
<evidence type="ECO:0000313" key="3">
    <source>
        <dbReference type="Proteomes" id="UP000830343"/>
    </source>
</evidence>
<accession>A0ABY3ZX98</accession>
<dbReference type="SUPFAM" id="SSF55729">
    <property type="entry name" value="Acyl-CoA N-acyltransferases (Nat)"/>
    <property type="match status" value="1"/>
</dbReference>